<feature type="compositionally biased region" description="Polar residues" evidence="1">
    <location>
        <begin position="425"/>
        <end position="436"/>
    </location>
</feature>
<dbReference type="EMBL" id="AMGV01000001">
    <property type="protein sequence ID" value="KEF63688.1"/>
    <property type="molecule type" value="Genomic_DNA"/>
</dbReference>
<dbReference type="Proteomes" id="UP000027920">
    <property type="component" value="Unassembled WGS sequence"/>
</dbReference>
<dbReference type="RefSeq" id="XP_013266278.1">
    <property type="nucleotide sequence ID" value="XM_013410824.1"/>
</dbReference>
<name>A0A072PWE7_9EURO</name>
<feature type="compositionally biased region" description="Acidic residues" evidence="1">
    <location>
        <begin position="63"/>
        <end position="132"/>
    </location>
</feature>
<accession>A0A072PWE7</accession>
<dbReference type="HOGENOM" id="CLU_472537_0_0_1"/>
<feature type="compositionally biased region" description="Polar residues" evidence="1">
    <location>
        <begin position="336"/>
        <end position="350"/>
    </location>
</feature>
<evidence type="ECO:0000313" key="2">
    <source>
        <dbReference type="EMBL" id="KEF63688.1"/>
    </source>
</evidence>
<sequence length="578" mass="62963">MAIAMYGYGWLKPAGCAKTMLGRREEEVEREEVERQLREVEMQERAAQEADEQERQARLAETGEPEEGRDLDEDIPDMDGEDGLEDDDDEVDLDGEIPDMDGEEDEEGMDGDLDDEIPEADDDENDDDDDPMSPDPDGTDSNWVYDSRREPDTDDEMHNAHASSPGNHRNRRSDRFRHGTAIVAGVRVPVPGSEYDYDEREAEELANAMLDEDEIFDQEDEDEMALERDLDDDVPEAGGESEGGWEHTDTELEDSEMDISILPPSHIGTGRISGVRPPPQQEQRVSMAGSSARSNARHSSASAYAAAQQQQQQRRSSGPWITEPSPTAAPHPGDINSRQTPADLQPQQRRTIAPRGARMVSGNQRQYLHTPETPDFSPISHGEYEDEDEDEEEEEDLPDPFNSSNAPRHHPQRQPQYQAHAPRQSSNLVPQQPSLDNSTSTSRTGAGSGTSSTRNAARSWLDGAAAAVTGGSARRTLFGRVARRTNDPAASGMGDRVGGTVGGSGSGGLFTPSPPAGAGGPAGSGAAASTAAWDDTPVTRGQGQGQGQGQAEQQQQRHHQRRRSGRFLAGRRRGADAE</sequence>
<comment type="caution">
    <text evidence="2">The sequence shown here is derived from an EMBL/GenBank/DDBJ whole genome shotgun (WGS) entry which is preliminary data.</text>
</comment>
<evidence type="ECO:0000313" key="3">
    <source>
        <dbReference type="Proteomes" id="UP000027920"/>
    </source>
</evidence>
<gene>
    <name evidence="2" type="ORF">A1O9_01666</name>
</gene>
<feature type="compositionally biased region" description="Low complexity" evidence="1">
    <location>
        <begin position="437"/>
        <end position="457"/>
    </location>
</feature>
<feature type="compositionally biased region" description="Gly residues" evidence="1">
    <location>
        <begin position="495"/>
        <end position="508"/>
    </location>
</feature>
<feature type="compositionally biased region" description="Basic and acidic residues" evidence="1">
    <location>
        <begin position="22"/>
        <end position="58"/>
    </location>
</feature>
<organism evidence="2 3">
    <name type="scientific">Exophiala aquamarina CBS 119918</name>
    <dbReference type="NCBI Taxonomy" id="1182545"/>
    <lineage>
        <taxon>Eukaryota</taxon>
        <taxon>Fungi</taxon>
        <taxon>Dikarya</taxon>
        <taxon>Ascomycota</taxon>
        <taxon>Pezizomycotina</taxon>
        <taxon>Eurotiomycetes</taxon>
        <taxon>Chaetothyriomycetidae</taxon>
        <taxon>Chaetothyriales</taxon>
        <taxon>Herpotrichiellaceae</taxon>
        <taxon>Exophiala</taxon>
    </lineage>
</organism>
<keyword evidence="3" id="KW-1185">Reference proteome</keyword>
<dbReference type="VEuPathDB" id="FungiDB:A1O9_01666"/>
<protein>
    <submittedName>
        <fullName evidence="2">Uncharacterized protein</fullName>
    </submittedName>
</protein>
<dbReference type="GeneID" id="25276612"/>
<dbReference type="STRING" id="1182545.A0A072PWE7"/>
<feature type="compositionally biased region" description="Acidic residues" evidence="1">
    <location>
        <begin position="210"/>
        <end position="235"/>
    </location>
</feature>
<feature type="region of interest" description="Disordered" evidence="1">
    <location>
        <begin position="22"/>
        <end position="175"/>
    </location>
</feature>
<feature type="compositionally biased region" description="Basic and acidic residues" evidence="1">
    <location>
        <begin position="146"/>
        <end position="159"/>
    </location>
</feature>
<reference evidence="2 3" key="1">
    <citation type="submission" date="2013-03" db="EMBL/GenBank/DDBJ databases">
        <title>The Genome Sequence of Exophiala aquamarina CBS 119918.</title>
        <authorList>
            <consortium name="The Broad Institute Genomics Platform"/>
            <person name="Cuomo C."/>
            <person name="de Hoog S."/>
            <person name="Gorbushina A."/>
            <person name="Walker B."/>
            <person name="Young S.K."/>
            <person name="Zeng Q."/>
            <person name="Gargeya S."/>
            <person name="Fitzgerald M."/>
            <person name="Haas B."/>
            <person name="Abouelleil A."/>
            <person name="Allen A.W."/>
            <person name="Alvarado L."/>
            <person name="Arachchi H.M."/>
            <person name="Berlin A.M."/>
            <person name="Chapman S.B."/>
            <person name="Gainer-Dewar J."/>
            <person name="Goldberg J."/>
            <person name="Griggs A."/>
            <person name="Gujja S."/>
            <person name="Hansen M."/>
            <person name="Howarth C."/>
            <person name="Imamovic A."/>
            <person name="Ireland A."/>
            <person name="Larimer J."/>
            <person name="McCowan C."/>
            <person name="Murphy C."/>
            <person name="Pearson M."/>
            <person name="Poon T.W."/>
            <person name="Priest M."/>
            <person name="Roberts A."/>
            <person name="Saif S."/>
            <person name="Shea T."/>
            <person name="Sisk P."/>
            <person name="Sykes S."/>
            <person name="Wortman J."/>
            <person name="Nusbaum C."/>
            <person name="Birren B."/>
        </authorList>
    </citation>
    <scope>NUCLEOTIDE SEQUENCE [LARGE SCALE GENOMIC DNA]</scope>
    <source>
        <strain evidence="2 3">CBS 119918</strain>
    </source>
</reference>
<dbReference type="Pfam" id="PF05841">
    <property type="entry name" value="Apc15p"/>
    <property type="match status" value="1"/>
</dbReference>
<proteinExistence type="predicted"/>
<dbReference type="InterPro" id="IPR008402">
    <property type="entry name" value="APC_su15/mnd2"/>
</dbReference>
<evidence type="ECO:0000256" key="1">
    <source>
        <dbReference type="SAM" id="MobiDB-lite"/>
    </source>
</evidence>
<feature type="compositionally biased region" description="Low complexity" evidence="1">
    <location>
        <begin position="413"/>
        <end position="424"/>
    </location>
</feature>
<feature type="region of interest" description="Disordered" evidence="1">
    <location>
        <begin position="210"/>
        <end position="578"/>
    </location>
</feature>
<feature type="compositionally biased region" description="Acidic residues" evidence="1">
    <location>
        <begin position="384"/>
        <end position="398"/>
    </location>
</feature>
<dbReference type="AlphaFoldDB" id="A0A072PWE7"/>
<dbReference type="GO" id="GO:0031145">
    <property type="term" value="P:anaphase-promoting complex-dependent catabolic process"/>
    <property type="evidence" value="ECO:0007669"/>
    <property type="project" value="InterPro"/>
</dbReference>
<dbReference type="GO" id="GO:0005680">
    <property type="term" value="C:anaphase-promoting complex"/>
    <property type="evidence" value="ECO:0007669"/>
    <property type="project" value="InterPro"/>
</dbReference>
<feature type="compositionally biased region" description="Low complexity" evidence="1">
    <location>
        <begin position="288"/>
        <end position="317"/>
    </location>
</feature>
<feature type="compositionally biased region" description="Basic residues" evidence="1">
    <location>
        <begin position="556"/>
        <end position="572"/>
    </location>
</feature>
<dbReference type="OrthoDB" id="5320532at2759"/>